<protein>
    <recommendedName>
        <fullName evidence="3">WW domain-containing protein</fullName>
    </recommendedName>
</protein>
<organism evidence="1 2">
    <name type="scientific">Apiospora phragmitis</name>
    <dbReference type="NCBI Taxonomy" id="2905665"/>
    <lineage>
        <taxon>Eukaryota</taxon>
        <taxon>Fungi</taxon>
        <taxon>Dikarya</taxon>
        <taxon>Ascomycota</taxon>
        <taxon>Pezizomycotina</taxon>
        <taxon>Sordariomycetes</taxon>
        <taxon>Xylariomycetidae</taxon>
        <taxon>Amphisphaeriales</taxon>
        <taxon>Apiosporaceae</taxon>
        <taxon>Apiospora</taxon>
    </lineage>
</organism>
<comment type="caution">
    <text evidence="1">The sequence shown here is derived from an EMBL/GenBank/DDBJ whole genome shotgun (WGS) entry which is preliminary data.</text>
</comment>
<sequence>MSSTRYNLRPIASRVAATRAAQELGISASEARRRVGRPASRRQQPRPIRIRLAGAWAPENRAQLLREERLRHEQSSYHLIIQNRPLENPDKPRLQVTRHSVPSVHREAPGQQPVCSIRQYAHQRLHSIHDNKKGAFVYHHMRDAGRDINTTWLGRWCVSLYDFNLRSTIWENPGMFNFIRMLKDTTDEPLILNGRVGDRHVYNFDCRTHQYTWKAPGFV</sequence>
<gene>
    <name evidence="1" type="ORF">PG994_005981</name>
</gene>
<dbReference type="GeneID" id="92090453"/>
<dbReference type="Proteomes" id="UP001480595">
    <property type="component" value="Unassembled WGS sequence"/>
</dbReference>
<name>A0ABR1VGJ1_9PEZI</name>
<evidence type="ECO:0000313" key="2">
    <source>
        <dbReference type="Proteomes" id="UP001480595"/>
    </source>
</evidence>
<reference evidence="1 2" key="1">
    <citation type="submission" date="2023-01" db="EMBL/GenBank/DDBJ databases">
        <title>Analysis of 21 Apiospora genomes using comparative genomics revels a genus with tremendous synthesis potential of carbohydrate active enzymes and secondary metabolites.</title>
        <authorList>
            <person name="Sorensen T."/>
        </authorList>
    </citation>
    <scope>NUCLEOTIDE SEQUENCE [LARGE SCALE GENOMIC DNA]</scope>
    <source>
        <strain evidence="1 2">CBS 135458</strain>
    </source>
</reference>
<dbReference type="RefSeq" id="XP_066716659.1">
    <property type="nucleotide sequence ID" value="XM_066857390.1"/>
</dbReference>
<dbReference type="EMBL" id="JAQQWL010000006">
    <property type="protein sequence ID" value="KAK8069365.1"/>
    <property type="molecule type" value="Genomic_DNA"/>
</dbReference>
<keyword evidence="2" id="KW-1185">Reference proteome</keyword>
<accession>A0ABR1VGJ1</accession>
<proteinExistence type="predicted"/>
<evidence type="ECO:0008006" key="3">
    <source>
        <dbReference type="Google" id="ProtNLM"/>
    </source>
</evidence>
<evidence type="ECO:0000313" key="1">
    <source>
        <dbReference type="EMBL" id="KAK8069365.1"/>
    </source>
</evidence>